<evidence type="ECO:0000256" key="4">
    <source>
        <dbReference type="SAM" id="MobiDB-lite"/>
    </source>
</evidence>
<comment type="function">
    <text evidence="3">Required for rescue of stalled ribosomes mediated by trans-translation. Binds to transfer-messenger RNA (tmRNA), required for stable association of tmRNA with ribosomes. tmRNA and SmpB together mimic tRNA shape, replacing the anticodon stem-loop with SmpB. tmRNA is encoded by the ssrA gene; the 2 termini fold to resemble tRNA(Ala) and it encodes a 'tag peptide', a short internal open reading frame. During trans-translation Ala-aminoacylated tmRNA acts like a tRNA, entering the A-site of stalled ribosomes, displacing the stalled mRNA. The ribosome then switches to translate the ORF on the tmRNA; the nascent peptide is terminated with the 'tag peptide' encoded by the tmRNA and targeted for degradation. The ribosome is freed to recommence translation, which seems to be the essential function of trans-translation.</text>
</comment>
<dbReference type="GO" id="GO:0003723">
    <property type="term" value="F:RNA binding"/>
    <property type="evidence" value="ECO:0007669"/>
    <property type="project" value="UniProtKB-UniRule"/>
</dbReference>
<dbReference type="GO" id="GO:0070929">
    <property type="term" value="P:trans-translation"/>
    <property type="evidence" value="ECO:0007669"/>
    <property type="project" value="UniProtKB-UniRule"/>
</dbReference>
<dbReference type="AlphaFoldDB" id="A0A4R6UQV1"/>
<dbReference type="Proteomes" id="UP000295375">
    <property type="component" value="Unassembled WGS sequence"/>
</dbReference>
<accession>A0A4R6UQV1</accession>
<dbReference type="CDD" id="cd09294">
    <property type="entry name" value="SmpB"/>
    <property type="match status" value="1"/>
</dbReference>
<proteinExistence type="inferred from homology"/>
<dbReference type="Pfam" id="PF01668">
    <property type="entry name" value="SmpB"/>
    <property type="match status" value="1"/>
</dbReference>
<keyword evidence="6" id="KW-1185">Reference proteome</keyword>
<keyword evidence="2 3" id="KW-0694">RNA-binding</keyword>
<dbReference type="OrthoDB" id="9805462at2"/>
<dbReference type="Gene3D" id="2.40.280.10">
    <property type="match status" value="1"/>
</dbReference>
<keyword evidence="1 3" id="KW-0963">Cytoplasm</keyword>
<gene>
    <name evidence="3" type="primary">smpB</name>
    <name evidence="5" type="ORF">EV696_10949</name>
</gene>
<dbReference type="InterPro" id="IPR000037">
    <property type="entry name" value="SsrA-bd_prot"/>
</dbReference>
<dbReference type="SUPFAM" id="SSF74982">
    <property type="entry name" value="Small protein B (SmpB)"/>
    <property type="match status" value="1"/>
</dbReference>
<evidence type="ECO:0000256" key="3">
    <source>
        <dbReference type="HAMAP-Rule" id="MF_00023"/>
    </source>
</evidence>
<dbReference type="PROSITE" id="PS01317">
    <property type="entry name" value="SSRP"/>
    <property type="match status" value="1"/>
</dbReference>
<dbReference type="InterPro" id="IPR023620">
    <property type="entry name" value="SmpB"/>
</dbReference>
<dbReference type="PANTHER" id="PTHR30308:SF2">
    <property type="entry name" value="SSRA-BINDING PROTEIN"/>
    <property type="match status" value="1"/>
</dbReference>
<comment type="caution">
    <text evidence="5">The sequence shown here is derived from an EMBL/GenBank/DDBJ whole genome shotgun (WGS) entry which is preliminary data.</text>
</comment>
<dbReference type="GO" id="GO:0005829">
    <property type="term" value="C:cytosol"/>
    <property type="evidence" value="ECO:0007669"/>
    <property type="project" value="TreeGrafter"/>
</dbReference>
<comment type="similarity">
    <text evidence="3">Belongs to the SmpB family.</text>
</comment>
<comment type="subcellular location">
    <subcellularLocation>
        <location evidence="3">Cytoplasm</location>
    </subcellularLocation>
    <text evidence="3">The tmRNA-SmpB complex associates with stalled 70S ribosomes.</text>
</comment>
<dbReference type="PANTHER" id="PTHR30308">
    <property type="entry name" value="TMRNA-BINDING COMPONENT OF TRANS-TRANSLATION TAGGING COMPLEX"/>
    <property type="match status" value="1"/>
</dbReference>
<sequence>MSKAEKKNQSATIAVNRRAKFDYFIEKRLEAGIVLQGWEVKAIREGKANLTDSYVIFKNGEAFLLGAQVIPLNTVSTHFVPDPTATRKLLLNKTEIAKLSAEVAQKGYTLLALSLYWKSNRVKVELGLAKGKAEHDKRDTTKEREWQREKERTMKHKVR</sequence>
<evidence type="ECO:0000256" key="1">
    <source>
        <dbReference type="ARBA" id="ARBA00022490"/>
    </source>
</evidence>
<feature type="compositionally biased region" description="Basic and acidic residues" evidence="4">
    <location>
        <begin position="131"/>
        <end position="152"/>
    </location>
</feature>
<dbReference type="NCBIfam" id="TIGR00086">
    <property type="entry name" value="smpB"/>
    <property type="match status" value="1"/>
</dbReference>
<dbReference type="EMBL" id="SNYM01000009">
    <property type="protein sequence ID" value="TDQ47645.1"/>
    <property type="molecule type" value="Genomic_DNA"/>
</dbReference>
<protein>
    <recommendedName>
        <fullName evidence="3">SsrA-binding protein</fullName>
    </recommendedName>
    <alternativeName>
        <fullName evidence="3">Small protein B</fullName>
    </alternativeName>
</protein>
<feature type="region of interest" description="Disordered" evidence="4">
    <location>
        <begin position="131"/>
        <end position="159"/>
    </location>
</feature>
<dbReference type="HAMAP" id="MF_00023">
    <property type="entry name" value="SmpB"/>
    <property type="match status" value="1"/>
</dbReference>
<name>A0A4R6UQV1_9GAMM</name>
<reference evidence="5 6" key="1">
    <citation type="submission" date="2019-03" db="EMBL/GenBank/DDBJ databases">
        <title>Genomic Encyclopedia of Type Strains, Phase IV (KMG-IV): sequencing the most valuable type-strain genomes for metagenomic binning, comparative biology and taxonomic classification.</title>
        <authorList>
            <person name="Goeker M."/>
        </authorList>
    </citation>
    <scope>NUCLEOTIDE SEQUENCE [LARGE SCALE GENOMIC DNA]</scope>
    <source>
        <strain evidence="5 6">DSM 103792</strain>
    </source>
</reference>
<dbReference type="GO" id="GO:0070930">
    <property type="term" value="P:trans-translation-dependent protein tagging"/>
    <property type="evidence" value="ECO:0007669"/>
    <property type="project" value="TreeGrafter"/>
</dbReference>
<evidence type="ECO:0000313" key="6">
    <source>
        <dbReference type="Proteomes" id="UP000295375"/>
    </source>
</evidence>
<dbReference type="NCBIfam" id="NF003843">
    <property type="entry name" value="PRK05422.1"/>
    <property type="match status" value="1"/>
</dbReference>
<evidence type="ECO:0000313" key="5">
    <source>
        <dbReference type="EMBL" id="TDQ47645.1"/>
    </source>
</evidence>
<dbReference type="InterPro" id="IPR020081">
    <property type="entry name" value="SsrA-bd_prot_CS"/>
</dbReference>
<dbReference type="RefSeq" id="WP_133590825.1">
    <property type="nucleotide sequence ID" value="NZ_CP037953.1"/>
</dbReference>
<evidence type="ECO:0000256" key="2">
    <source>
        <dbReference type="ARBA" id="ARBA00022884"/>
    </source>
</evidence>
<organism evidence="5 6">
    <name type="scientific">Permianibacter aggregans</name>
    <dbReference type="NCBI Taxonomy" id="1510150"/>
    <lineage>
        <taxon>Bacteria</taxon>
        <taxon>Pseudomonadati</taxon>
        <taxon>Pseudomonadota</taxon>
        <taxon>Gammaproteobacteria</taxon>
        <taxon>Pseudomonadales</taxon>
        <taxon>Pseudomonadaceae</taxon>
        <taxon>Permianibacter</taxon>
    </lineage>
</organism>